<proteinExistence type="predicted"/>
<keyword evidence="3" id="KW-1185">Reference proteome</keyword>
<accession>M2NMK4</accession>
<dbReference type="KEGG" id="bcom:BAUCODRAFT_163750"/>
<protein>
    <submittedName>
        <fullName evidence="2">Uncharacterized protein</fullName>
    </submittedName>
</protein>
<feature type="compositionally biased region" description="Polar residues" evidence="1">
    <location>
        <begin position="84"/>
        <end position="104"/>
    </location>
</feature>
<feature type="region of interest" description="Disordered" evidence="1">
    <location>
        <begin position="1"/>
        <end position="20"/>
    </location>
</feature>
<reference evidence="2 3" key="1">
    <citation type="journal article" date="2012" name="PLoS Pathog.">
        <title>Diverse lifestyles and strategies of plant pathogenesis encoded in the genomes of eighteen Dothideomycetes fungi.</title>
        <authorList>
            <person name="Ohm R.A."/>
            <person name="Feau N."/>
            <person name="Henrissat B."/>
            <person name="Schoch C.L."/>
            <person name="Horwitz B.A."/>
            <person name="Barry K.W."/>
            <person name="Condon B.J."/>
            <person name="Copeland A.C."/>
            <person name="Dhillon B."/>
            <person name="Glaser F."/>
            <person name="Hesse C.N."/>
            <person name="Kosti I."/>
            <person name="LaButti K."/>
            <person name="Lindquist E.A."/>
            <person name="Lucas S."/>
            <person name="Salamov A.A."/>
            <person name="Bradshaw R.E."/>
            <person name="Ciuffetti L."/>
            <person name="Hamelin R.C."/>
            <person name="Kema G.H.J."/>
            <person name="Lawrence C."/>
            <person name="Scott J.A."/>
            <person name="Spatafora J.W."/>
            <person name="Turgeon B.G."/>
            <person name="de Wit P.J.G.M."/>
            <person name="Zhong S."/>
            <person name="Goodwin S.B."/>
            <person name="Grigoriev I.V."/>
        </authorList>
    </citation>
    <scope>NUCLEOTIDE SEQUENCE [LARGE SCALE GENOMIC DNA]</scope>
    <source>
        <strain evidence="2 3">UAMH 10762</strain>
    </source>
</reference>
<evidence type="ECO:0000313" key="3">
    <source>
        <dbReference type="Proteomes" id="UP000011761"/>
    </source>
</evidence>
<gene>
    <name evidence="2" type="ORF">BAUCODRAFT_163750</name>
</gene>
<feature type="region of interest" description="Disordered" evidence="1">
    <location>
        <begin position="77"/>
        <end position="104"/>
    </location>
</feature>
<evidence type="ECO:0000256" key="1">
    <source>
        <dbReference type="SAM" id="MobiDB-lite"/>
    </source>
</evidence>
<dbReference type="HOGENOM" id="CLU_2249599_0_0_1"/>
<dbReference type="AlphaFoldDB" id="M2NMK4"/>
<dbReference type="GeneID" id="19109412"/>
<sequence>MCVCDGMNGTRPGAQEPKSQVVATIEKATIYRGVVERRVITAGQEHTRGHRGHHGEVLSAVRSLARCLHSDRACGQGLGHATMKSANPSPSNVPSHLKQTQSLV</sequence>
<evidence type="ECO:0000313" key="2">
    <source>
        <dbReference type="EMBL" id="EMD00416.1"/>
    </source>
</evidence>
<dbReference type="RefSeq" id="XP_007671600.1">
    <property type="nucleotide sequence ID" value="XM_007673410.1"/>
</dbReference>
<name>M2NMK4_BAUPA</name>
<organism evidence="2 3">
    <name type="scientific">Baudoinia panamericana (strain UAMH 10762)</name>
    <name type="common">Angels' share fungus</name>
    <name type="synonym">Baudoinia compniacensis (strain UAMH 10762)</name>
    <dbReference type="NCBI Taxonomy" id="717646"/>
    <lineage>
        <taxon>Eukaryota</taxon>
        <taxon>Fungi</taxon>
        <taxon>Dikarya</taxon>
        <taxon>Ascomycota</taxon>
        <taxon>Pezizomycotina</taxon>
        <taxon>Dothideomycetes</taxon>
        <taxon>Dothideomycetidae</taxon>
        <taxon>Mycosphaerellales</taxon>
        <taxon>Teratosphaeriaceae</taxon>
        <taxon>Baudoinia</taxon>
    </lineage>
</organism>
<dbReference type="Proteomes" id="UP000011761">
    <property type="component" value="Unassembled WGS sequence"/>
</dbReference>
<dbReference type="EMBL" id="KB445550">
    <property type="protein sequence ID" value="EMD00416.1"/>
    <property type="molecule type" value="Genomic_DNA"/>
</dbReference>